<organism evidence="3 4">
    <name type="scientific">Marinicella sediminis</name>
    <dbReference type="NCBI Taxonomy" id="1792834"/>
    <lineage>
        <taxon>Bacteria</taxon>
        <taxon>Pseudomonadati</taxon>
        <taxon>Pseudomonadota</taxon>
        <taxon>Gammaproteobacteria</taxon>
        <taxon>Lysobacterales</taxon>
        <taxon>Marinicellaceae</taxon>
        <taxon>Marinicella</taxon>
    </lineage>
</organism>
<dbReference type="InterPro" id="IPR003788">
    <property type="entry name" value="NDUFAF7"/>
</dbReference>
<name>A0ABV7JB49_9GAMM</name>
<proteinExistence type="predicted"/>
<accession>A0ABV7JB49</accession>
<evidence type="ECO:0000313" key="3">
    <source>
        <dbReference type="EMBL" id="MFC3195219.1"/>
    </source>
</evidence>
<evidence type="ECO:0000256" key="2">
    <source>
        <dbReference type="ARBA" id="ARBA00022679"/>
    </source>
</evidence>
<dbReference type="GO" id="GO:0032259">
    <property type="term" value="P:methylation"/>
    <property type="evidence" value="ECO:0007669"/>
    <property type="project" value="UniProtKB-KW"/>
</dbReference>
<reference evidence="4" key="1">
    <citation type="journal article" date="2019" name="Int. J. Syst. Evol. Microbiol.">
        <title>The Global Catalogue of Microorganisms (GCM) 10K type strain sequencing project: providing services to taxonomists for standard genome sequencing and annotation.</title>
        <authorList>
            <consortium name="The Broad Institute Genomics Platform"/>
            <consortium name="The Broad Institute Genome Sequencing Center for Infectious Disease"/>
            <person name="Wu L."/>
            <person name="Ma J."/>
        </authorList>
    </citation>
    <scope>NUCLEOTIDE SEQUENCE [LARGE SCALE GENOMIC DNA]</scope>
    <source>
        <strain evidence="4">KCTC 42953</strain>
    </source>
</reference>
<dbReference type="GO" id="GO:0008168">
    <property type="term" value="F:methyltransferase activity"/>
    <property type="evidence" value="ECO:0007669"/>
    <property type="project" value="UniProtKB-KW"/>
</dbReference>
<protein>
    <submittedName>
        <fullName evidence="3">Class I SAM-dependent methyltransferase</fullName>
    </submittedName>
</protein>
<dbReference type="PANTHER" id="PTHR12049">
    <property type="entry name" value="PROTEIN ARGININE METHYLTRANSFERASE NDUFAF7, MITOCHONDRIAL"/>
    <property type="match status" value="1"/>
</dbReference>
<evidence type="ECO:0000256" key="1">
    <source>
        <dbReference type="ARBA" id="ARBA00022603"/>
    </source>
</evidence>
<keyword evidence="2" id="KW-0808">Transferase</keyword>
<dbReference type="PANTHER" id="PTHR12049:SF7">
    <property type="entry name" value="PROTEIN ARGININE METHYLTRANSFERASE NDUFAF7, MITOCHONDRIAL"/>
    <property type="match status" value="1"/>
</dbReference>
<dbReference type="EMBL" id="JBHRTS010000007">
    <property type="protein sequence ID" value="MFC3195219.1"/>
    <property type="molecule type" value="Genomic_DNA"/>
</dbReference>
<dbReference type="Proteomes" id="UP001595533">
    <property type="component" value="Unassembled WGS sequence"/>
</dbReference>
<keyword evidence="1 3" id="KW-0489">Methyltransferase</keyword>
<dbReference type="Gene3D" id="3.40.50.12710">
    <property type="match status" value="1"/>
</dbReference>
<gene>
    <name evidence="3" type="ORF">ACFODZ_13280</name>
</gene>
<dbReference type="RefSeq" id="WP_157892847.1">
    <property type="nucleotide sequence ID" value="NZ_JBHRTS010000007.1"/>
</dbReference>
<dbReference type="SUPFAM" id="SSF53335">
    <property type="entry name" value="S-adenosyl-L-methionine-dependent methyltransferases"/>
    <property type="match status" value="1"/>
</dbReference>
<dbReference type="InterPro" id="IPR038375">
    <property type="entry name" value="NDUFAF7_sf"/>
</dbReference>
<keyword evidence="4" id="KW-1185">Reference proteome</keyword>
<dbReference type="Pfam" id="PF02636">
    <property type="entry name" value="Methyltransf_28"/>
    <property type="match status" value="1"/>
</dbReference>
<sequence>MSDTLQQINQALQHKITAEIKHSGRISFARFMNMALYEPGLGYYSAGLHKLGKEGDFITASGLGTLFAQTNARVFAPLLAALKQPRIMELGAGTGAFCCDVLQELNSLGQLPAQYVIVEVSADLKQVQKQQVSQLGPELQALVVWQDAPPAEPFEGLVFANEVIDALPVEVFKYEDSCFQRLMLTSKQGQLEECWEAFPTAMEEQLMQMNLGLSDGYRSEFLPNLSAWLDSVTNSLTRGWAFFIDYGYGRPHHYHPQRNTGTLVCQRRHQANFNPYQDIGLQDITAFVDFTAVAEGLQHAGFSIDGFSTQGDFLVNAGIQDFLDPNADYREYYQLVAEMKQLVLPEEMGEKFKVMVASKNTDTPVSGLLHNRWQDL</sequence>
<evidence type="ECO:0000313" key="4">
    <source>
        <dbReference type="Proteomes" id="UP001595533"/>
    </source>
</evidence>
<dbReference type="InterPro" id="IPR029063">
    <property type="entry name" value="SAM-dependent_MTases_sf"/>
</dbReference>
<comment type="caution">
    <text evidence="3">The sequence shown here is derived from an EMBL/GenBank/DDBJ whole genome shotgun (WGS) entry which is preliminary data.</text>
</comment>